<evidence type="ECO:0000256" key="7">
    <source>
        <dbReference type="ARBA" id="ARBA00022833"/>
    </source>
</evidence>
<dbReference type="CDD" id="cd00641">
    <property type="entry name" value="GTP_cyclohydro2"/>
    <property type="match status" value="1"/>
</dbReference>
<sequence length="382" mass="39735">MSAQPQPSNPAPTPPSSLTSLDRVGRAIAELRRGAAVAVIGPGDAVIAMTAEGMDGAALARLSVLGDAPPALLVTARRAAVLHLSAPGPGAVRLVMPGGLTEERLRLLADPEANDTGPVPSGSSVEPLAAGSGAGASVALAKLARLLPATVTVPCPAPALEADAWARARDLVAVAAEDIMGYHDTAARALRPVGEARVPLDGAEDTRVVAFRPVDGGIEHLAIVIGHPDPAQPVLARLHSECFTGDLLGSLRCDCGEQLRGAIAAIAAEGAGALLYLAQEGRGIGLVNKLRAYCLQDSGLDTVDANEQLGFDDDERLYSPAAEILRQLGFQRVRLMTNNPRKVAALARHRIEVVERVPHSFPANTHNLGYLRAKARRSGHLF</sequence>
<feature type="binding site" evidence="11">
    <location>
        <begin position="280"/>
        <end position="282"/>
    </location>
    <ligand>
        <name>GTP</name>
        <dbReference type="ChEBI" id="CHEBI:37565"/>
    </ligand>
</feature>
<feature type="active site" description="Nucleophile" evidence="11">
    <location>
        <position position="316"/>
    </location>
</feature>
<keyword evidence="6 11" id="KW-0378">Hydrolase</keyword>
<dbReference type="FunFam" id="3.40.50.10990:FF:000001">
    <property type="entry name" value="Riboflavin biosynthesis protein RibBA"/>
    <property type="match status" value="1"/>
</dbReference>
<keyword evidence="8 11" id="KW-0342">GTP-binding</keyword>
<evidence type="ECO:0000256" key="2">
    <source>
        <dbReference type="ARBA" id="ARBA00005520"/>
    </source>
</evidence>
<dbReference type="PANTHER" id="PTHR21327">
    <property type="entry name" value="GTP CYCLOHYDROLASE II-RELATED"/>
    <property type="match status" value="1"/>
</dbReference>
<comment type="function">
    <text evidence="9 11">Catalyzes the conversion of GTP to 2,5-diamino-6-ribosylamino-4(3H)-pyrimidinone 5'-phosphate (DARP), formate and pyrophosphate.</text>
</comment>
<evidence type="ECO:0000256" key="6">
    <source>
        <dbReference type="ARBA" id="ARBA00022801"/>
    </source>
</evidence>
<protein>
    <recommendedName>
        <fullName evidence="11">GTP cyclohydrolase-2</fullName>
        <ecNumber evidence="11">3.5.4.25</ecNumber>
    </recommendedName>
    <alternativeName>
        <fullName evidence="11">GTP cyclohydrolase II</fullName>
    </alternativeName>
</protein>
<dbReference type="GO" id="GO:0005829">
    <property type="term" value="C:cytosol"/>
    <property type="evidence" value="ECO:0007669"/>
    <property type="project" value="TreeGrafter"/>
</dbReference>
<evidence type="ECO:0000259" key="12">
    <source>
        <dbReference type="Pfam" id="PF00925"/>
    </source>
</evidence>
<keyword evidence="14" id="KW-1185">Reference proteome</keyword>
<accession>A0A1G6XDB0</accession>
<keyword evidence="3 11" id="KW-0686">Riboflavin biosynthesis</keyword>
<dbReference type="GO" id="GO:0005525">
    <property type="term" value="F:GTP binding"/>
    <property type="evidence" value="ECO:0007669"/>
    <property type="project" value="UniProtKB-KW"/>
</dbReference>
<dbReference type="GO" id="GO:0003935">
    <property type="term" value="F:GTP cyclohydrolase II activity"/>
    <property type="evidence" value="ECO:0007669"/>
    <property type="project" value="UniProtKB-UniRule"/>
</dbReference>
<dbReference type="PANTHER" id="PTHR21327:SF18">
    <property type="entry name" value="3,4-DIHYDROXY-2-BUTANONE 4-PHOSPHATE SYNTHASE"/>
    <property type="match status" value="1"/>
</dbReference>
<evidence type="ECO:0000256" key="10">
    <source>
        <dbReference type="ARBA" id="ARBA00049295"/>
    </source>
</evidence>
<dbReference type="Pfam" id="PF00925">
    <property type="entry name" value="GTP_cyclohydro2"/>
    <property type="match status" value="1"/>
</dbReference>
<evidence type="ECO:0000256" key="9">
    <source>
        <dbReference type="ARBA" id="ARBA00043932"/>
    </source>
</evidence>
<dbReference type="NCBIfam" id="NF001591">
    <property type="entry name" value="PRK00393.1"/>
    <property type="match status" value="1"/>
</dbReference>
<gene>
    <name evidence="11" type="primary">ribA</name>
    <name evidence="13" type="ORF">SAMN05421720_101458</name>
</gene>
<name>A0A1G6XDB0_9PROT</name>
<dbReference type="STRING" id="69960.SAMN05421720_101458"/>
<evidence type="ECO:0000256" key="8">
    <source>
        <dbReference type="ARBA" id="ARBA00023134"/>
    </source>
</evidence>
<comment type="similarity">
    <text evidence="2">In the N-terminal section; belongs to the DHBP synthase family.</text>
</comment>
<proteinExistence type="inferred from homology"/>
<keyword evidence="5 11" id="KW-0547">Nucleotide-binding</keyword>
<comment type="pathway">
    <text evidence="1 11">Cofactor biosynthesis; riboflavin biosynthesis; 5-amino-6-(D-ribitylamino)uracil from GTP: step 1/4.</text>
</comment>
<feature type="binding site" evidence="11">
    <location>
        <position position="337"/>
    </location>
    <ligand>
        <name>GTP</name>
        <dbReference type="ChEBI" id="CHEBI:37565"/>
    </ligand>
</feature>
<feature type="binding site" evidence="11">
    <location>
        <position position="302"/>
    </location>
    <ligand>
        <name>GTP</name>
        <dbReference type="ChEBI" id="CHEBI:37565"/>
    </ligand>
</feature>
<evidence type="ECO:0000256" key="3">
    <source>
        <dbReference type="ARBA" id="ARBA00022619"/>
    </source>
</evidence>
<feature type="binding site" evidence="11">
    <location>
        <position position="253"/>
    </location>
    <ligand>
        <name>Zn(2+)</name>
        <dbReference type="ChEBI" id="CHEBI:29105"/>
        <note>catalytic</note>
    </ligand>
</feature>
<feature type="active site" description="Proton acceptor" evidence="11">
    <location>
        <position position="314"/>
    </location>
</feature>
<feature type="domain" description="GTP cyclohydrolase II" evidence="12">
    <location>
        <begin position="195"/>
        <end position="358"/>
    </location>
</feature>
<feature type="binding site" evidence="11">
    <location>
        <position position="242"/>
    </location>
    <ligand>
        <name>Zn(2+)</name>
        <dbReference type="ChEBI" id="CHEBI:29105"/>
        <note>catalytic</note>
    </ligand>
</feature>
<dbReference type="Gene3D" id="3.40.50.10990">
    <property type="entry name" value="GTP cyclohydrolase II"/>
    <property type="match status" value="1"/>
</dbReference>
<evidence type="ECO:0000256" key="11">
    <source>
        <dbReference type="HAMAP-Rule" id="MF_00179"/>
    </source>
</evidence>
<evidence type="ECO:0000256" key="5">
    <source>
        <dbReference type="ARBA" id="ARBA00022741"/>
    </source>
</evidence>
<dbReference type="EMBL" id="FNAP01000001">
    <property type="protein sequence ID" value="SDD76061.1"/>
    <property type="molecule type" value="Genomic_DNA"/>
</dbReference>
<keyword evidence="4 11" id="KW-0479">Metal-binding</keyword>
<feature type="binding site" evidence="11">
    <location>
        <position position="342"/>
    </location>
    <ligand>
        <name>GTP</name>
        <dbReference type="ChEBI" id="CHEBI:37565"/>
    </ligand>
</feature>
<evidence type="ECO:0000313" key="13">
    <source>
        <dbReference type="EMBL" id="SDD76061.1"/>
    </source>
</evidence>
<dbReference type="NCBIfam" id="TIGR00505">
    <property type="entry name" value="ribA"/>
    <property type="match status" value="1"/>
</dbReference>
<dbReference type="Proteomes" id="UP000199412">
    <property type="component" value="Unassembled WGS sequence"/>
</dbReference>
<dbReference type="GO" id="GO:0008270">
    <property type="term" value="F:zinc ion binding"/>
    <property type="evidence" value="ECO:0007669"/>
    <property type="project" value="UniProtKB-UniRule"/>
</dbReference>
<dbReference type="RefSeq" id="WP_092781413.1">
    <property type="nucleotide sequence ID" value="NZ_FNAP01000001.1"/>
</dbReference>
<dbReference type="GO" id="GO:0009231">
    <property type="term" value="P:riboflavin biosynthetic process"/>
    <property type="evidence" value="ECO:0007669"/>
    <property type="project" value="UniProtKB-UniRule"/>
</dbReference>
<dbReference type="HAMAP" id="MF_00179">
    <property type="entry name" value="RibA"/>
    <property type="match status" value="1"/>
</dbReference>
<evidence type="ECO:0000256" key="1">
    <source>
        <dbReference type="ARBA" id="ARBA00004853"/>
    </source>
</evidence>
<feature type="binding site" evidence="11">
    <location>
        <position position="255"/>
    </location>
    <ligand>
        <name>Zn(2+)</name>
        <dbReference type="ChEBI" id="CHEBI:29105"/>
        <note>catalytic</note>
    </ligand>
</feature>
<dbReference type="OrthoDB" id="9793111at2"/>
<comment type="catalytic activity">
    <reaction evidence="10 11">
        <text>GTP + 4 H2O = 2,5-diamino-6-hydroxy-4-(5-phosphoribosylamino)-pyrimidine + formate + 2 phosphate + 3 H(+)</text>
        <dbReference type="Rhea" id="RHEA:23704"/>
        <dbReference type="ChEBI" id="CHEBI:15377"/>
        <dbReference type="ChEBI" id="CHEBI:15378"/>
        <dbReference type="ChEBI" id="CHEBI:15740"/>
        <dbReference type="ChEBI" id="CHEBI:37565"/>
        <dbReference type="ChEBI" id="CHEBI:43474"/>
        <dbReference type="ChEBI" id="CHEBI:58614"/>
        <dbReference type="EC" id="3.5.4.25"/>
    </reaction>
</comment>
<evidence type="ECO:0000313" key="14">
    <source>
        <dbReference type="Proteomes" id="UP000199412"/>
    </source>
</evidence>
<comment type="cofactor">
    <cofactor evidence="11">
        <name>Zn(2+)</name>
        <dbReference type="ChEBI" id="CHEBI:29105"/>
    </cofactor>
    <text evidence="11">Binds 1 zinc ion per subunit.</text>
</comment>
<dbReference type="UniPathway" id="UPA00275">
    <property type="reaction ID" value="UER00400"/>
</dbReference>
<dbReference type="InterPro" id="IPR032677">
    <property type="entry name" value="GTP_cyclohydro_II"/>
</dbReference>
<organism evidence="13 14">
    <name type="scientific">Rhodospira trueperi</name>
    <dbReference type="NCBI Taxonomy" id="69960"/>
    <lineage>
        <taxon>Bacteria</taxon>
        <taxon>Pseudomonadati</taxon>
        <taxon>Pseudomonadota</taxon>
        <taxon>Alphaproteobacteria</taxon>
        <taxon>Rhodospirillales</taxon>
        <taxon>Rhodospirillaceae</taxon>
        <taxon>Rhodospira</taxon>
    </lineage>
</organism>
<evidence type="ECO:0000256" key="4">
    <source>
        <dbReference type="ARBA" id="ARBA00022723"/>
    </source>
</evidence>
<feature type="binding site" evidence="11">
    <location>
        <position position="258"/>
    </location>
    <ligand>
        <name>GTP</name>
        <dbReference type="ChEBI" id="CHEBI:37565"/>
    </ligand>
</feature>
<dbReference type="InterPro" id="IPR036144">
    <property type="entry name" value="RibA-like_sf"/>
</dbReference>
<dbReference type="SUPFAM" id="SSF142695">
    <property type="entry name" value="RibA-like"/>
    <property type="match status" value="1"/>
</dbReference>
<dbReference type="InterPro" id="IPR000926">
    <property type="entry name" value="RibA"/>
</dbReference>
<keyword evidence="7 11" id="KW-0862">Zinc</keyword>
<dbReference type="AlphaFoldDB" id="A0A1G6XDB0"/>
<feature type="binding site" evidence="11">
    <location>
        <begin position="237"/>
        <end position="241"/>
    </location>
    <ligand>
        <name>GTP</name>
        <dbReference type="ChEBI" id="CHEBI:37565"/>
    </ligand>
</feature>
<dbReference type="EC" id="3.5.4.25" evidence="11"/>
<comment type="similarity">
    <text evidence="11">Belongs to the GTP cyclohydrolase II family.</text>
</comment>
<reference evidence="13 14" key="1">
    <citation type="submission" date="2016-10" db="EMBL/GenBank/DDBJ databases">
        <authorList>
            <person name="de Groot N.N."/>
        </authorList>
    </citation>
    <scope>NUCLEOTIDE SEQUENCE [LARGE SCALE GENOMIC DNA]</scope>
    <source>
        <strain evidence="13 14">ATCC 700224</strain>
    </source>
</reference>